<evidence type="ECO:0000313" key="4">
    <source>
        <dbReference type="RefSeq" id="XP_022257081.1"/>
    </source>
</evidence>
<dbReference type="InterPro" id="IPR051594">
    <property type="entry name" value="KRIT1/FRMD8"/>
</dbReference>
<evidence type="ECO:0000256" key="1">
    <source>
        <dbReference type="ARBA" id="ARBA00039547"/>
    </source>
</evidence>
<dbReference type="Gene3D" id="2.30.29.30">
    <property type="entry name" value="Pleckstrin-homology domain (PH domain)/Phosphotyrosine-binding domain (PTB)"/>
    <property type="match status" value="1"/>
</dbReference>
<dbReference type="Gene3D" id="1.20.80.10">
    <property type="match status" value="1"/>
</dbReference>
<dbReference type="Proteomes" id="UP000694941">
    <property type="component" value="Unplaced"/>
</dbReference>
<sequence>LELQLSPQQHPFRIRNLWPSLLEKYTAAYKNKDEPVLSFQRNVFFDKREEIRISDMKVLELLYEEAKWNILDGRYPCEPDDCDVLGGIQARLELGPCDSEKHSPEFFKTRVRDFLPVRACNAGWSWLNFSSKNGPEHRLFKQYSAISTSTTTYKLLRKYLEYCWALPYYGSAFFKAQIEKPAKGITALISHYDQPVLVAINREGIHVIDVRESVILLSLRYREMSWNYACPSKPENPNCLPCLFVQFKIQFQNPQEFKVLQIFSRQAELMDKLISAFVDELKHRPSWDDDEVDFAGPSSSQDDFGLPITPQKISSDSYISDNIKKLSLATFNEDGECTSCSGSWAFTK</sequence>
<feature type="non-terminal residue" evidence="4">
    <location>
        <position position="1"/>
    </location>
</feature>
<dbReference type="Gene3D" id="3.10.20.90">
    <property type="entry name" value="Phosphatidylinositol 3-kinase Catalytic Subunit, Chain A, domain 1"/>
    <property type="match status" value="1"/>
</dbReference>
<dbReference type="InterPro" id="IPR014352">
    <property type="entry name" value="FERM/acyl-CoA-bd_prot_sf"/>
</dbReference>
<accession>A0ABM1TMH5</accession>
<dbReference type="PROSITE" id="PS50057">
    <property type="entry name" value="FERM_3"/>
    <property type="match status" value="1"/>
</dbReference>
<protein>
    <recommendedName>
        <fullName evidence="1">FERM domain-containing protein 8</fullName>
    </recommendedName>
</protein>
<dbReference type="InterPro" id="IPR035963">
    <property type="entry name" value="FERM_2"/>
</dbReference>
<evidence type="ECO:0000313" key="3">
    <source>
        <dbReference type="Proteomes" id="UP000694941"/>
    </source>
</evidence>
<name>A0ABM1TMH5_LIMPO</name>
<evidence type="ECO:0000259" key="2">
    <source>
        <dbReference type="PROSITE" id="PS50057"/>
    </source>
</evidence>
<dbReference type="PANTHER" id="PTHR13283:SF10">
    <property type="entry name" value="FERM DOMAIN-CONTAINING PROTEIN 8"/>
    <property type="match status" value="1"/>
</dbReference>
<keyword evidence="3" id="KW-1185">Reference proteome</keyword>
<organism evidence="3 4">
    <name type="scientific">Limulus polyphemus</name>
    <name type="common">Atlantic horseshoe crab</name>
    <dbReference type="NCBI Taxonomy" id="6850"/>
    <lineage>
        <taxon>Eukaryota</taxon>
        <taxon>Metazoa</taxon>
        <taxon>Ecdysozoa</taxon>
        <taxon>Arthropoda</taxon>
        <taxon>Chelicerata</taxon>
        <taxon>Merostomata</taxon>
        <taxon>Xiphosura</taxon>
        <taxon>Limulidae</taxon>
        <taxon>Limulus</taxon>
    </lineage>
</organism>
<dbReference type="PANTHER" id="PTHR13283">
    <property type="entry name" value="KREV INTERACTION TRAPPED 1-RELATED"/>
    <property type="match status" value="1"/>
</dbReference>
<gene>
    <name evidence="4" type="primary">LOC106472835</name>
</gene>
<proteinExistence type="predicted"/>
<dbReference type="SUPFAM" id="SSF47031">
    <property type="entry name" value="Second domain of FERM"/>
    <property type="match status" value="1"/>
</dbReference>
<dbReference type="InterPro" id="IPR019748">
    <property type="entry name" value="FERM_central"/>
</dbReference>
<feature type="domain" description="FERM" evidence="2">
    <location>
        <begin position="1"/>
        <end position="285"/>
    </location>
</feature>
<dbReference type="RefSeq" id="XP_022257081.1">
    <property type="nucleotide sequence ID" value="XM_022401373.1"/>
</dbReference>
<dbReference type="InterPro" id="IPR057096">
    <property type="entry name" value="KRIT1_FRMD8_FERM_C"/>
</dbReference>
<dbReference type="GeneID" id="106472835"/>
<dbReference type="InterPro" id="IPR011993">
    <property type="entry name" value="PH-like_dom_sf"/>
</dbReference>
<dbReference type="Pfam" id="PF24522">
    <property type="entry name" value="KRIT1_FRMD8_FERM_C"/>
    <property type="match status" value="1"/>
</dbReference>
<dbReference type="InterPro" id="IPR000299">
    <property type="entry name" value="FERM_domain"/>
</dbReference>
<dbReference type="CDD" id="cd14473">
    <property type="entry name" value="FERM_B-lobe"/>
    <property type="match status" value="1"/>
</dbReference>
<dbReference type="Pfam" id="PF00373">
    <property type="entry name" value="FERM_M"/>
    <property type="match status" value="1"/>
</dbReference>
<reference evidence="4" key="1">
    <citation type="submission" date="2025-08" db="UniProtKB">
        <authorList>
            <consortium name="RefSeq"/>
        </authorList>
    </citation>
    <scope>IDENTIFICATION</scope>
    <source>
        <tissue evidence="4">Muscle</tissue>
    </source>
</reference>